<dbReference type="EMBL" id="KQ964745">
    <property type="protein sequence ID" value="KXN66288.1"/>
    <property type="molecule type" value="Genomic_DNA"/>
</dbReference>
<gene>
    <name evidence="2" type="ORF">CONCODRAFT_73774</name>
</gene>
<feature type="region of interest" description="Disordered" evidence="1">
    <location>
        <begin position="61"/>
        <end position="112"/>
    </location>
</feature>
<feature type="region of interest" description="Disordered" evidence="1">
    <location>
        <begin position="1"/>
        <end position="45"/>
    </location>
</feature>
<name>A0A137NU91_CONC2</name>
<feature type="compositionally biased region" description="Basic residues" evidence="1">
    <location>
        <begin position="20"/>
        <end position="30"/>
    </location>
</feature>
<accession>A0A137NU91</accession>
<feature type="compositionally biased region" description="Basic and acidic residues" evidence="1">
    <location>
        <begin position="95"/>
        <end position="112"/>
    </location>
</feature>
<protein>
    <submittedName>
        <fullName evidence="2">Uncharacterized protein</fullName>
    </submittedName>
</protein>
<evidence type="ECO:0000313" key="3">
    <source>
        <dbReference type="Proteomes" id="UP000070444"/>
    </source>
</evidence>
<proteinExistence type="predicted"/>
<reference evidence="2 3" key="1">
    <citation type="journal article" date="2015" name="Genome Biol. Evol.">
        <title>Phylogenomic analyses indicate that early fungi evolved digesting cell walls of algal ancestors of land plants.</title>
        <authorList>
            <person name="Chang Y."/>
            <person name="Wang S."/>
            <person name="Sekimoto S."/>
            <person name="Aerts A.L."/>
            <person name="Choi C."/>
            <person name="Clum A."/>
            <person name="LaButti K.M."/>
            <person name="Lindquist E.A."/>
            <person name="Yee Ngan C."/>
            <person name="Ohm R.A."/>
            <person name="Salamov A.A."/>
            <person name="Grigoriev I.V."/>
            <person name="Spatafora J.W."/>
            <person name="Berbee M.L."/>
        </authorList>
    </citation>
    <scope>NUCLEOTIDE SEQUENCE [LARGE SCALE GENOMIC DNA]</scope>
    <source>
        <strain evidence="2 3">NRRL 28638</strain>
    </source>
</reference>
<evidence type="ECO:0000256" key="1">
    <source>
        <dbReference type="SAM" id="MobiDB-lite"/>
    </source>
</evidence>
<feature type="compositionally biased region" description="Basic and acidic residues" evidence="1">
    <location>
        <begin position="1"/>
        <end position="17"/>
    </location>
</feature>
<organism evidence="2 3">
    <name type="scientific">Conidiobolus coronatus (strain ATCC 28846 / CBS 209.66 / NRRL 28638)</name>
    <name type="common">Delacroixia coronata</name>
    <dbReference type="NCBI Taxonomy" id="796925"/>
    <lineage>
        <taxon>Eukaryota</taxon>
        <taxon>Fungi</taxon>
        <taxon>Fungi incertae sedis</taxon>
        <taxon>Zoopagomycota</taxon>
        <taxon>Entomophthoromycotina</taxon>
        <taxon>Entomophthoromycetes</taxon>
        <taxon>Entomophthorales</taxon>
        <taxon>Ancylistaceae</taxon>
        <taxon>Conidiobolus</taxon>
    </lineage>
</organism>
<dbReference type="AlphaFoldDB" id="A0A137NU91"/>
<sequence length="112" mass="12667">MFRKAEEEITKAKETGMYHKSIRSQFKHNQLKAQNQKSSDRGLQVQIGRERNGVLHIHKRDIEAASQSSKPKKFKSGKGGSAGPGFKPNTKFGKGGKDRGSKVERMMNKYKF</sequence>
<dbReference type="Proteomes" id="UP000070444">
    <property type="component" value="Unassembled WGS sequence"/>
</dbReference>
<keyword evidence="3" id="KW-1185">Reference proteome</keyword>
<evidence type="ECO:0000313" key="2">
    <source>
        <dbReference type="EMBL" id="KXN66288.1"/>
    </source>
</evidence>